<evidence type="ECO:0000313" key="3">
    <source>
        <dbReference type="Proteomes" id="UP000184073"/>
    </source>
</evidence>
<keyword evidence="3" id="KW-1185">Reference proteome</keyword>
<keyword evidence="1" id="KW-1133">Transmembrane helix</keyword>
<dbReference type="VEuPathDB" id="FungiDB:ASPVEDRAFT_790179"/>
<keyword evidence="1" id="KW-0472">Membrane</keyword>
<organism evidence="2 3">
    <name type="scientific">Aspergillus versicolor CBS 583.65</name>
    <dbReference type="NCBI Taxonomy" id="1036611"/>
    <lineage>
        <taxon>Eukaryota</taxon>
        <taxon>Fungi</taxon>
        <taxon>Dikarya</taxon>
        <taxon>Ascomycota</taxon>
        <taxon>Pezizomycotina</taxon>
        <taxon>Eurotiomycetes</taxon>
        <taxon>Eurotiomycetidae</taxon>
        <taxon>Eurotiales</taxon>
        <taxon>Aspergillaceae</taxon>
        <taxon>Aspergillus</taxon>
        <taxon>Aspergillus subgen. Nidulantes</taxon>
    </lineage>
</organism>
<evidence type="ECO:0000256" key="1">
    <source>
        <dbReference type="SAM" id="Phobius"/>
    </source>
</evidence>
<dbReference type="GeneID" id="63732151"/>
<evidence type="ECO:0000313" key="2">
    <source>
        <dbReference type="EMBL" id="OJJ04495.1"/>
    </source>
</evidence>
<reference evidence="3" key="1">
    <citation type="journal article" date="2017" name="Genome Biol.">
        <title>Comparative genomics reveals high biological diversity and specific adaptations in the industrially and medically important fungal genus Aspergillus.</title>
        <authorList>
            <person name="de Vries R.P."/>
            <person name="Riley R."/>
            <person name="Wiebenga A."/>
            <person name="Aguilar-Osorio G."/>
            <person name="Amillis S."/>
            <person name="Uchima C.A."/>
            <person name="Anderluh G."/>
            <person name="Asadollahi M."/>
            <person name="Askin M."/>
            <person name="Barry K."/>
            <person name="Battaglia E."/>
            <person name="Bayram O."/>
            <person name="Benocci T."/>
            <person name="Braus-Stromeyer S.A."/>
            <person name="Caldana C."/>
            <person name="Canovas D."/>
            <person name="Cerqueira G.C."/>
            <person name="Chen F."/>
            <person name="Chen W."/>
            <person name="Choi C."/>
            <person name="Clum A."/>
            <person name="Dos Santos R.A."/>
            <person name="Damasio A.R."/>
            <person name="Diallinas G."/>
            <person name="Emri T."/>
            <person name="Fekete E."/>
            <person name="Flipphi M."/>
            <person name="Freyberg S."/>
            <person name="Gallo A."/>
            <person name="Gournas C."/>
            <person name="Habgood R."/>
            <person name="Hainaut M."/>
            <person name="Harispe M.L."/>
            <person name="Henrissat B."/>
            <person name="Hilden K.S."/>
            <person name="Hope R."/>
            <person name="Hossain A."/>
            <person name="Karabika E."/>
            <person name="Karaffa L."/>
            <person name="Karanyi Z."/>
            <person name="Krasevec N."/>
            <person name="Kuo A."/>
            <person name="Kusch H."/>
            <person name="LaButti K."/>
            <person name="Lagendijk E.L."/>
            <person name="Lapidus A."/>
            <person name="Levasseur A."/>
            <person name="Lindquist E."/>
            <person name="Lipzen A."/>
            <person name="Logrieco A.F."/>
            <person name="MacCabe A."/>
            <person name="Maekelae M.R."/>
            <person name="Malavazi I."/>
            <person name="Melin P."/>
            <person name="Meyer V."/>
            <person name="Mielnichuk N."/>
            <person name="Miskei M."/>
            <person name="Molnar A.P."/>
            <person name="Mule G."/>
            <person name="Ngan C.Y."/>
            <person name="Orejas M."/>
            <person name="Orosz E."/>
            <person name="Ouedraogo J.P."/>
            <person name="Overkamp K.M."/>
            <person name="Park H.-S."/>
            <person name="Perrone G."/>
            <person name="Piumi F."/>
            <person name="Punt P.J."/>
            <person name="Ram A.F."/>
            <person name="Ramon A."/>
            <person name="Rauscher S."/>
            <person name="Record E."/>
            <person name="Riano-Pachon D.M."/>
            <person name="Robert V."/>
            <person name="Roehrig J."/>
            <person name="Ruller R."/>
            <person name="Salamov A."/>
            <person name="Salih N.S."/>
            <person name="Samson R.A."/>
            <person name="Sandor E."/>
            <person name="Sanguinetti M."/>
            <person name="Schuetze T."/>
            <person name="Sepcic K."/>
            <person name="Shelest E."/>
            <person name="Sherlock G."/>
            <person name="Sophianopoulou V."/>
            <person name="Squina F.M."/>
            <person name="Sun H."/>
            <person name="Susca A."/>
            <person name="Todd R.B."/>
            <person name="Tsang A."/>
            <person name="Unkles S.E."/>
            <person name="van de Wiele N."/>
            <person name="van Rossen-Uffink D."/>
            <person name="Oliveira J.V."/>
            <person name="Vesth T.C."/>
            <person name="Visser J."/>
            <person name="Yu J.-H."/>
            <person name="Zhou M."/>
            <person name="Andersen M.R."/>
            <person name="Archer D.B."/>
            <person name="Baker S.E."/>
            <person name="Benoit I."/>
            <person name="Brakhage A.A."/>
            <person name="Braus G.H."/>
            <person name="Fischer R."/>
            <person name="Frisvad J.C."/>
            <person name="Goldman G.H."/>
            <person name="Houbraken J."/>
            <person name="Oakley B."/>
            <person name="Pocsi I."/>
            <person name="Scazzocchio C."/>
            <person name="Seiboth B."/>
            <person name="vanKuyk P.A."/>
            <person name="Wortman J."/>
            <person name="Dyer P.S."/>
            <person name="Grigoriev I.V."/>
        </authorList>
    </citation>
    <scope>NUCLEOTIDE SEQUENCE [LARGE SCALE GENOMIC DNA]</scope>
    <source>
        <strain evidence="3">CBS 583.65</strain>
    </source>
</reference>
<accession>A0A1L9PST5</accession>
<sequence>MENIGKSGSREEALSRLHSFISVITFIGFYTWWAHSVYVCTYLDDNFLLFCLCYCTSFNNGQEQLSSNKQALDSAALPRSSSSPCMHAGSSWLLYNGPTEEPYLPCITTKRTQRRERSTSKYVLQTSGADTLRVTSEEKKLFFLLHTNEN</sequence>
<dbReference type="AlphaFoldDB" id="A0A1L9PST5"/>
<dbReference type="EMBL" id="KV878131">
    <property type="protein sequence ID" value="OJJ04495.1"/>
    <property type="molecule type" value="Genomic_DNA"/>
</dbReference>
<protein>
    <submittedName>
        <fullName evidence="2">Uncharacterized protein</fullName>
    </submittedName>
</protein>
<feature type="transmembrane region" description="Helical" evidence="1">
    <location>
        <begin position="20"/>
        <end position="38"/>
    </location>
</feature>
<proteinExistence type="predicted"/>
<gene>
    <name evidence="2" type="ORF">ASPVEDRAFT_790179</name>
</gene>
<dbReference type="RefSeq" id="XP_040670257.1">
    <property type="nucleotide sequence ID" value="XM_040816640.1"/>
</dbReference>
<keyword evidence="1" id="KW-0812">Transmembrane</keyword>
<dbReference type="Proteomes" id="UP000184073">
    <property type="component" value="Unassembled WGS sequence"/>
</dbReference>
<name>A0A1L9PST5_ASPVE</name>